<dbReference type="Pfam" id="PF00440">
    <property type="entry name" value="TetR_N"/>
    <property type="match status" value="1"/>
</dbReference>
<evidence type="ECO:0000259" key="3">
    <source>
        <dbReference type="PROSITE" id="PS50977"/>
    </source>
</evidence>
<keyword evidence="1 2" id="KW-0238">DNA-binding</keyword>
<feature type="domain" description="HTH tetR-type" evidence="3">
    <location>
        <begin position="6"/>
        <end position="66"/>
    </location>
</feature>
<name>A0ABS6AXD3_9NOCA</name>
<evidence type="ECO:0000256" key="2">
    <source>
        <dbReference type="PROSITE-ProRule" id="PRU00335"/>
    </source>
</evidence>
<organism evidence="4 5">
    <name type="scientific">Nocardia albiluteola</name>
    <dbReference type="NCBI Taxonomy" id="2842303"/>
    <lineage>
        <taxon>Bacteria</taxon>
        <taxon>Bacillati</taxon>
        <taxon>Actinomycetota</taxon>
        <taxon>Actinomycetes</taxon>
        <taxon>Mycobacteriales</taxon>
        <taxon>Nocardiaceae</taxon>
        <taxon>Nocardia</taxon>
    </lineage>
</organism>
<dbReference type="InterPro" id="IPR009057">
    <property type="entry name" value="Homeodomain-like_sf"/>
</dbReference>
<dbReference type="InterPro" id="IPR001647">
    <property type="entry name" value="HTH_TetR"/>
</dbReference>
<dbReference type="EMBL" id="JAHKNI010000003">
    <property type="protein sequence ID" value="MBU3062176.1"/>
    <property type="molecule type" value="Genomic_DNA"/>
</dbReference>
<dbReference type="SUPFAM" id="SSF46689">
    <property type="entry name" value="Homeodomain-like"/>
    <property type="match status" value="1"/>
</dbReference>
<dbReference type="PROSITE" id="PS50977">
    <property type="entry name" value="HTH_TETR_2"/>
    <property type="match status" value="1"/>
</dbReference>
<gene>
    <name evidence="4" type="ORF">KO481_11645</name>
</gene>
<feature type="DNA-binding region" description="H-T-H motif" evidence="2">
    <location>
        <begin position="29"/>
        <end position="48"/>
    </location>
</feature>
<evidence type="ECO:0000313" key="5">
    <source>
        <dbReference type="Proteomes" id="UP000733379"/>
    </source>
</evidence>
<dbReference type="InterPro" id="IPR050109">
    <property type="entry name" value="HTH-type_TetR-like_transc_reg"/>
</dbReference>
<protein>
    <submittedName>
        <fullName evidence="4">TetR/AcrR family transcriptional regulator</fullName>
    </submittedName>
</protein>
<dbReference type="Gene3D" id="1.10.357.10">
    <property type="entry name" value="Tetracycline Repressor, domain 2"/>
    <property type="match status" value="1"/>
</dbReference>
<comment type="caution">
    <text evidence="4">The sequence shown here is derived from an EMBL/GenBank/DDBJ whole genome shotgun (WGS) entry which is preliminary data.</text>
</comment>
<dbReference type="RefSeq" id="WP_215917052.1">
    <property type="nucleotide sequence ID" value="NZ_JAHKNI010000003.1"/>
</dbReference>
<dbReference type="PRINTS" id="PR00455">
    <property type="entry name" value="HTHTETR"/>
</dbReference>
<dbReference type="Proteomes" id="UP000733379">
    <property type="component" value="Unassembled WGS sequence"/>
</dbReference>
<keyword evidence="5" id="KW-1185">Reference proteome</keyword>
<dbReference type="PANTHER" id="PTHR30055:SF153">
    <property type="entry name" value="HTH-TYPE TRANSCRIPTIONAL REPRESSOR RV3405C"/>
    <property type="match status" value="1"/>
</dbReference>
<evidence type="ECO:0000256" key="1">
    <source>
        <dbReference type="ARBA" id="ARBA00023125"/>
    </source>
</evidence>
<accession>A0ABS6AXD3</accession>
<evidence type="ECO:0000313" key="4">
    <source>
        <dbReference type="EMBL" id="MBU3062176.1"/>
    </source>
</evidence>
<sequence>MAAARDDMEERLLDATLQRVLQVGIRRASLDDIARRAGVNRVTIYRRFSTKENLIEAMLTREIQRTLAEVTAIATATAGTDHQIEETVVHVLRQTHAHPLVTKLLDVAPEEILDFFTVRGQQGVALGIGYIVQILQSSQQSGVIDTYDPHPVAELLARLAHSVLLTPTGGLDFRDDAQVRAFVAAGIVPLVQHGLPTRSETTSRQQDRARL</sequence>
<dbReference type="PANTHER" id="PTHR30055">
    <property type="entry name" value="HTH-TYPE TRANSCRIPTIONAL REGULATOR RUTR"/>
    <property type="match status" value="1"/>
</dbReference>
<reference evidence="4 5" key="1">
    <citation type="submission" date="2021-06" db="EMBL/GenBank/DDBJ databases">
        <title>Actinomycetes sequencing.</title>
        <authorList>
            <person name="Shan Q."/>
        </authorList>
    </citation>
    <scope>NUCLEOTIDE SEQUENCE [LARGE SCALE GENOMIC DNA]</scope>
    <source>
        <strain evidence="4 5">NEAU-G5</strain>
    </source>
</reference>
<proteinExistence type="predicted"/>